<keyword evidence="2" id="KW-0521">NADP</keyword>
<dbReference type="Gene3D" id="3.20.20.100">
    <property type="entry name" value="NADP-dependent oxidoreductase domain"/>
    <property type="match status" value="1"/>
</dbReference>
<dbReference type="InterPro" id="IPR018170">
    <property type="entry name" value="Aldo/ket_reductase_CS"/>
</dbReference>
<dbReference type="SUPFAM" id="SSF51430">
    <property type="entry name" value="NAD(P)-linked oxidoreductase"/>
    <property type="match status" value="1"/>
</dbReference>
<dbReference type="InterPro" id="IPR036812">
    <property type="entry name" value="NAD(P)_OxRdtase_dom_sf"/>
</dbReference>
<feature type="compositionally biased region" description="Basic and acidic residues" evidence="4">
    <location>
        <begin position="439"/>
        <end position="455"/>
    </location>
</feature>
<accession>A0AAD6IYC0</accession>
<dbReference type="InterPro" id="IPR023210">
    <property type="entry name" value="NADP_OxRdtase_dom"/>
</dbReference>
<dbReference type="EMBL" id="JAQGDS010000005">
    <property type="protein sequence ID" value="KAJ6260239.1"/>
    <property type="molecule type" value="Genomic_DNA"/>
</dbReference>
<evidence type="ECO:0000259" key="5">
    <source>
        <dbReference type="Pfam" id="PF00248"/>
    </source>
</evidence>
<sequence>MFKAAARPASFLARRGAKVHAVQNATFNTSAPLQKSQSRRVERDQTIRTLSNGIEIPAVAYQTTILGNSAPRDWKSRFNNGWRHVDISASFNPKNYLERQIWDLADVTRDELFIASKLESWMHHDPYISLLHHLRGLRTGYLDLWYLKHPVSWMSSSDKSAPVNKAGETIDYLYAWKQMEKAYESGKVKALGVCNFSKAELEKLLRHAKHAPHVHQMEVTPYLQQRDFVKFNQEHGIAICSLLPFNNVNQGQRIPIAQDLLDEPVLQQLRYKYQLPPAHIVAAWVISNGHIVSVDNKQSDPDNPAPTYLRADVELEPEDIEELNTLECAGRAIYPKGLGYIPLADLEGINPEAVRPLLDGADRELVKLRKKWEEEQAEDPDEIKYGTMGYDGKVMPWVRSLEEKKLSTTKRQRAKKYDQSLPGDPYHVPPEDQDAFPSDARHGSSNDEAGHRSAP</sequence>
<proteinExistence type="inferred from homology"/>
<evidence type="ECO:0000313" key="6">
    <source>
        <dbReference type="EMBL" id="KAJ6260239.1"/>
    </source>
</evidence>
<dbReference type="Pfam" id="PF00248">
    <property type="entry name" value="Aldo_ket_red"/>
    <property type="match status" value="1"/>
</dbReference>
<dbReference type="GO" id="GO:0016616">
    <property type="term" value="F:oxidoreductase activity, acting on the CH-OH group of donors, NAD or NADP as acceptor"/>
    <property type="evidence" value="ECO:0007669"/>
    <property type="project" value="UniProtKB-ARBA"/>
</dbReference>
<gene>
    <name evidence="6" type="ORF">Dda_4463</name>
</gene>
<dbReference type="PANTHER" id="PTHR43827:SF3">
    <property type="entry name" value="NADP-DEPENDENT OXIDOREDUCTASE DOMAIN-CONTAINING PROTEIN"/>
    <property type="match status" value="1"/>
</dbReference>
<evidence type="ECO:0000256" key="3">
    <source>
        <dbReference type="ARBA" id="ARBA00023002"/>
    </source>
</evidence>
<keyword evidence="7" id="KW-1185">Reference proteome</keyword>
<evidence type="ECO:0000313" key="7">
    <source>
        <dbReference type="Proteomes" id="UP001221413"/>
    </source>
</evidence>
<dbReference type="PANTHER" id="PTHR43827">
    <property type="entry name" value="2,5-DIKETO-D-GLUCONIC ACID REDUCTASE"/>
    <property type="match status" value="1"/>
</dbReference>
<feature type="region of interest" description="Disordered" evidence="4">
    <location>
        <begin position="403"/>
        <end position="455"/>
    </location>
</feature>
<organism evidence="6 7">
    <name type="scientific">Drechslerella dactyloides</name>
    <name type="common">Nematode-trapping fungus</name>
    <name type="synonym">Arthrobotrys dactyloides</name>
    <dbReference type="NCBI Taxonomy" id="74499"/>
    <lineage>
        <taxon>Eukaryota</taxon>
        <taxon>Fungi</taxon>
        <taxon>Dikarya</taxon>
        <taxon>Ascomycota</taxon>
        <taxon>Pezizomycotina</taxon>
        <taxon>Orbiliomycetes</taxon>
        <taxon>Orbiliales</taxon>
        <taxon>Orbiliaceae</taxon>
        <taxon>Drechslerella</taxon>
    </lineage>
</organism>
<evidence type="ECO:0000256" key="1">
    <source>
        <dbReference type="ARBA" id="ARBA00007905"/>
    </source>
</evidence>
<comment type="similarity">
    <text evidence="1">Belongs to the aldo/keto reductase family.</text>
</comment>
<dbReference type="Proteomes" id="UP001221413">
    <property type="component" value="Unassembled WGS sequence"/>
</dbReference>
<feature type="domain" description="NADP-dependent oxidoreductase" evidence="5">
    <location>
        <begin position="78"/>
        <end position="246"/>
    </location>
</feature>
<dbReference type="InterPro" id="IPR020471">
    <property type="entry name" value="AKR"/>
</dbReference>
<dbReference type="PRINTS" id="PR00069">
    <property type="entry name" value="ALDKETRDTASE"/>
</dbReference>
<comment type="caution">
    <text evidence="6">The sequence shown here is derived from an EMBL/GenBank/DDBJ whole genome shotgun (WGS) entry which is preliminary data.</text>
</comment>
<evidence type="ECO:0000256" key="2">
    <source>
        <dbReference type="ARBA" id="ARBA00022857"/>
    </source>
</evidence>
<dbReference type="PROSITE" id="PS00062">
    <property type="entry name" value="ALDOKETO_REDUCTASE_2"/>
    <property type="match status" value="1"/>
</dbReference>
<dbReference type="AlphaFoldDB" id="A0AAD6IYC0"/>
<evidence type="ECO:0000256" key="4">
    <source>
        <dbReference type="SAM" id="MobiDB-lite"/>
    </source>
</evidence>
<reference evidence="6" key="1">
    <citation type="submission" date="2023-01" db="EMBL/GenBank/DDBJ databases">
        <title>The chitinases involved in constricting ring structure development in the nematode-trapping fungus Drechslerella dactyloides.</title>
        <authorList>
            <person name="Wang R."/>
            <person name="Zhang L."/>
            <person name="Tang P."/>
            <person name="Li S."/>
            <person name="Liang L."/>
        </authorList>
    </citation>
    <scope>NUCLEOTIDE SEQUENCE</scope>
    <source>
        <strain evidence="6">YMF1.00031</strain>
    </source>
</reference>
<keyword evidence="3" id="KW-0560">Oxidoreductase</keyword>
<name>A0AAD6IYC0_DREDA</name>
<protein>
    <recommendedName>
        <fullName evidence="5">NADP-dependent oxidoreductase domain-containing protein</fullName>
    </recommendedName>
</protein>